<comment type="caution">
    <text evidence="1">The sequence shown here is derived from an EMBL/GenBank/DDBJ whole genome shotgun (WGS) entry which is preliminary data.</text>
</comment>
<dbReference type="EMBL" id="NXID01000023">
    <property type="protein sequence ID" value="RXK15690.1"/>
    <property type="molecule type" value="Genomic_DNA"/>
</dbReference>
<dbReference type="Proteomes" id="UP000290092">
    <property type="component" value="Unassembled WGS sequence"/>
</dbReference>
<dbReference type="KEGG" id="amyt:AMYT_1719"/>
<proteinExistence type="predicted"/>
<name>A0AAX2AHR2_9BACT</name>
<dbReference type="PROSITE" id="PS51257">
    <property type="entry name" value="PROKAR_LIPOPROTEIN"/>
    <property type="match status" value="1"/>
</dbReference>
<sequence length="263" mass="30560">MKRSILKILSSSLFAIFILTGCGINKVYNVPSKTFKEKPENQTVYNAIIKAGEYLGWNMKQVDNNTIIGNLVIREHIAKIQITYDKNSYNIKLLEAQNLNYDKSNNTIHNNYNGWIRNLENQIDSKLIVLKMNEKLKIEEQLAANYKKDQMPAGNNKYKPIYDVENKSINKKYENIQQISQKILNVGDKTNWVMSKQKEGFILAKVVRRVHTAIVRIDYTLDSYSIKYITSTNLGADTHYNIHNNYNIWIKELEEGIDFTLNN</sequence>
<protein>
    <recommendedName>
        <fullName evidence="3">Lipoprotein</fullName>
    </recommendedName>
</protein>
<evidence type="ECO:0000313" key="2">
    <source>
        <dbReference type="Proteomes" id="UP000290092"/>
    </source>
</evidence>
<reference evidence="1 2" key="1">
    <citation type="submission" date="2017-09" db="EMBL/GenBank/DDBJ databases">
        <title>Genomics of the genus Arcobacter.</title>
        <authorList>
            <person name="Perez-Cataluna A."/>
            <person name="Figueras M.J."/>
            <person name="Salas-Masso N."/>
        </authorList>
    </citation>
    <scope>NUCLEOTIDE SEQUENCE [LARGE SCALE GENOMIC DNA]</scope>
    <source>
        <strain evidence="1 2">CECT 7386</strain>
    </source>
</reference>
<dbReference type="AlphaFoldDB" id="A0AAX2AHR2"/>
<evidence type="ECO:0008006" key="3">
    <source>
        <dbReference type="Google" id="ProtNLM"/>
    </source>
</evidence>
<dbReference type="RefSeq" id="WP_114842137.1">
    <property type="nucleotide sequence ID" value="NZ_CP031219.1"/>
</dbReference>
<gene>
    <name evidence="1" type="ORF">CP985_07205</name>
</gene>
<evidence type="ECO:0000313" key="1">
    <source>
        <dbReference type="EMBL" id="RXK15690.1"/>
    </source>
</evidence>
<keyword evidence="2" id="KW-1185">Reference proteome</keyword>
<organism evidence="1 2">
    <name type="scientific">Malaciobacter mytili LMG 24559</name>
    <dbReference type="NCBI Taxonomy" id="1032238"/>
    <lineage>
        <taxon>Bacteria</taxon>
        <taxon>Pseudomonadati</taxon>
        <taxon>Campylobacterota</taxon>
        <taxon>Epsilonproteobacteria</taxon>
        <taxon>Campylobacterales</taxon>
        <taxon>Arcobacteraceae</taxon>
        <taxon>Malaciobacter</taxon>
    </lineage>
</organism>
<accession>A0AAX2AHR2</accession>